<evidence type="ECO:0000256" key="1">
    <source>
        <dbReference type="SAM" id="MobiDB-lite"/>
    </source>
</evidence>
<feature type="compositionally biased region" description="Basic residues" evidence="1">
    <location>
        <begin position="141"/>
        <end position="157"/>
    </location>
</feature>
<feature type="compositionally biased region" description="Basic and acidic residues" evidence="1">
    <location>
        <begin position="91"/>
        <end position="135"/>
    </location>
</feature>
<reference evidence="2 3" key="1">
    <citation type="journal article" date="2013" name="PLoS Genet.">
        <title>Comparative genome structure, secondary metabolite, and effector coding capacity across Cochliobolus pathogens.</title>
        <authorList>
            <person name="Condon B.J."/>
            <person name="Leng Y."/>
            <person name="Wu D."/>
            <person name="Bushley K.E."/>
            <person name="Ohm R.A."/>
            <person name="Otillar R."/>
            <person name="Martin J."/>
            <person name="Schackwitz W."/>
            <person name="Grimwood J."/>
            <person name="MohdZainudin N."/>
            <person name="Xue C."/>
            <person name="Wang R."/>
            <person name="Manning V.A."/>
            <person name="Dhillon B."/>
            <person name="Tu Z.J."/>
            <person name="Steffenson B.J."/>
            <person name="Salamov A."/>
            <person name="Sun H."/>
            <person name="Lowry S."/>
            <person name="LaButti K."/>
            <person name="Han J."/>
            <person name="Copeland A."/>
            <person name="Lindquist E."/>
            <person name="Barry K."/>
            <person name="Schmutz J."/>
            <person name="Baker S.E."/>
            <person name="Ciuffetti L.M."/>
            <person name="Grigoriev I.V."/>
            <person name="Zhong S."/>
            <person name="Turgeon B.G."/>
        </authorList>
    </citation>
    <scope>NUCLEOTIDE SEQUENCE [LARGE SCALE GENOMIC DNA]</scope>
    <source>
        <strain evidence="2 3">FI3</strain>
    </source>
</reference>
<protein>
    <submittedName>
        <fullName evidence="2">Uncharacterized protein</fullName>
    </submittedName>
</protein>
<dbReference type="Proteomes" id="UP000054337">
    <property type="component" value="Unassembled WGS sequence"/>
</dbReference>
<dbReference type="GeneID" id="26250732"/>
<dbReference type="RefSeq" id="XP_014550469.1">
    <property type="nucleotide sequence ID" value="XM_014694983.1"/>
</dbReference>
<gene>
    <name evidence="2" type="ORF">COCVIDRAFT_115385</name>
</gene>
<feature type="non-terminal residue" evidence="2">
    <location>
        <position position="1"/>
    </location>
</feature>
<name>W7E4F6_BIPV3</name>
<dbReference type="HOGENOM" id="CLU_1424633_0_0_1"/>
<feature type="region of interest" description="Disordered" evidence="1">
    <location>
        <begin position="75"/>
        <end position="191"/>
    </location>
</feature>
<organism evidence="2 3">
    <name type="scientific">Bipolaris victoriae (strain FI3)</name>
    <name type="common">Victoria blight of oats agent</name>
    <name type="synonym">Cochliobolus victoriae</name>
    <dbReference type="NCBI Taxonomy" id="930091"/>
    <lineage>
        <taxon>Eukaryota</taxon>
        <taxon>Fungi</taxon>
        <taxon>Dikarya</taxon>
        <taxon>Ascomycota</taxon>
        <taxon>Pezizomycotina</taxon>
        <taxon>Dothideomycetes</taxon>
        <taxon>Pleosporomycetidae</taxon>
        <taxon>Pleosporales</taxon>
        <taxon>Pleosporineae</taxon>
        <taxon>Pleosporaceae</taxon>
        <taxon>Bipolaris</taxon>
    </lineage>
</organism>
<keyword evidence="3" id="KW-1185">Reference proteome</keyword>
<dbReference type="EMBL" id="KI968878">
    <property type="protein sequence ID" value="EUN20895.1"/>
    <property type="molecule type" value="Genomic_DNA"/>
</dbReference>
<proteinExistence type="predicted"/>
<evidence type="ECO:0000313" key="2">
    <source>
        <dbReference type="EMBL" id="EUN20895.1"/>
    </source>
</evidence>
<dbReference type="AlphaFoldDB" id="W7E4F6"/>
<sequence>TIHHLAIQNELLHNENQGLVEALQANKKQNKKSKALDLNKHKLDYWGGTQWHSPRQFGEARRRERIMKEKAHADELKEAEKNNLKHANKLYNDKIAEEKKAQQKRREESEQERREIDARKEQRRLNKEQKNREKALQSPQRSKRKVLQSTAPRKKQNRGAARARSGVIAPEPARQPRTHKTRSGRIATLYN</sequence>
<accession>W7E4F6</accession>
<evidence type="ECO:0000313" key="3">
    <source>
        <dbReference type="Proteomes" id="UP000054337"/>
    </source>
</evidence>